<dbReference type="GO" id="GO:0046928">
    <property type="term" value="P:regulation of neurotransmitter secretion"/>
    <property type="evidence" value="ECO:0007669"/>
    <property type="project" value="TreeGrafter"/>
</dbReference>
<evidence type="ECO:0000256" key="7">
    <source>
        <dbReference type="ARBA" id="ARBA00022989"/>
    </source>
</evidence>
<feature type="domain" description="C2" evidence="12">
    <location>
        <begin position="769"/>
        <end position="886"/>
    </location>
</feature>
<evidence type="ECO:0000256" key="4">
    <source>
        <dbReference type="ARBA" id="ARBA00022723"/>
    </source>
</evidence>
<evidence type="ECO:0000256" key="8">
    <source>
        <dbReference type="ARBA" id="ARBA00023136"/>
    </source>
</evidence>
<dbReference type="Pfam" id="PF08372">
    <property type="entry name" value="PRT_C"/>
    <property type="match status" value="1"/>
</dbReference>
<name>A0A2U9BW96_SCOMX</name>
<dbReference type="CDD" id="cd08376">
    <property type="entry name" value="C2B_MCTP_PRT"/>
    <property type="match status" value="1"/>
</dbReference>
<organism evidence="13 14">
    <name type="scientific">Scophthalmus maximus</name>
    <name type="common">Turbot</name>
    <name type="synonym">Psetta maxima</name>
    <dbReference type="NCBI Taxonomy" id="52904"/>
    <lineage>
        <taxon>Eukaryota</taxon>
        <taxon>Metazoa</taxon>
        <taxon>Chordata</taxon>
        <taxon>Craniata</taxon>
        <taxon>Vertebrata</taxon>
        <taxon>Euteleostomi</taxon>
        <taxon>Actinopterygii</taxon>
        <taxon>Neopterygii</taxon>
        <taxon>Teleostei</taxon>
        <taxon>Neoteleostei</taxon>
        <taxon>Acanthomorphata</taxon>
        <taxon>Carangaria</taxon>
        <taxon>Pleuronectiformes</taxon>
        <taxon>Pleuronectoidei</taxon>
        <taxon>Scophthalmidae</taxon>
        <taxon>Scophthalmus</taxon>
    </lineage>
</organism>
<dbReference type="PANTHER" id="PTHR45911:SF9">
    <property type="entry name" value="MULTIPLE C2 AND TRANSMEMBRANE DOMAIN-CONTAINING PROTEIN 2"/>
    <property type="match status" value="1"/>
</dbReference>
<comment type="similarity">
    <text evidence="2">Belongs to the MCTP family.</text>
</comment>
<dbReference type="EMBL" id="CP026252">
    <property type="protein sequence ID" value="AWP08504.1"/>
    <property type="molecule type" value="Genomic_DNA"/>
</dbReference>
<dbReference type="Proteomes" id="UP000246464">
    <property type="component" value="Chromosome 10"/>
</dbReference>
<dbReference type="GO" id="GO:0030672">
    <property type="term" value="C:synaptic vesicle membrane"/>
    <property type="evidence" value="ECO:0007669"/>
    <property type="project" value="TreeGrafter"/>
</dbReference>
<dbReference type="STRING" id="52904.ENSSMAP00000003066"/>
<dbReference type="SMART" id="SM00239">
    <property type="entry name" value="C2"/>
    <property type="match status" value="3"/>
</dbReference>
<comment type="subcellular location">
    <subcellularLocation>
        <location evidence="1">Membrane</location>
        <topology evidence="1">Multi-pass membrane protein</topology>
    </subcellularLocation>
</comment>
<feature type="compositionally biased region" description="Basic and acidic residues" evidence="10">
    <location>
        <begin position="294"/>
        <end position="308"/>
    </location>
</feature>
<dbReference type="PANTHER" id="PTHR45911">
    <property type="entry name" value="C2 DOMAIN-CONTAINING PROTEIN"/>
    <property type="match status" value="1"/>
</dbReference>
<protein>
    <submittedName>
        <fullName evidence="13">Putative multiple C2 and transmembrane domain-containing protein 2-like</fullName>
    </submittedName>
</protein>
<feature type="region of interest" description="Disordered" evidence="10">
    <location>
        <begin position="283"/>
        <end position="320"/>
    </location>
</feature>
<dbReference type="AlphaFoldDB" id="A0A2U9BW96"/>
<proteinExistence type="inferred from homology"/>
<dbReference type="Pfam" id="PF00168">
    <property type="entry name" value="C2"/>
    <property type="match status" value="3"/>
</dbReference>
<keyword evidence="9" id="KW-0175">Coiled coil</keyword>
<dbReference type="InterPro" id="IPR000008">
    <property type="entry name" value="C2_dom"/>
</dbReference>
<evidence type="ECO:0000256" key="2">
    <source>
        <dbReference type="ARBA" id="ARBA00007923"/>
    </source>
</evidence>
<dbReference type="GO" id="GO:0005509">
    <property type="term" value="F:calcium ion binding"/>
    <property type="evidence" value="ECO:0007669"/>
    <property type="project" value="TreeGrafter"/>
</dbReference>
<evidence type="ECO:0000313" key="14">
    <source>
        <dbReference type="Proteomes" id="UP000246464"/>
    </source>
</evidence>
<keyword evidence="6" id="KW-0106">Calcium</keyword>
<reference evidence="13 14" key="1">
    <citation type="submission" date="2017-12" db="EMBL/GenBank/DDBJ databases">
        <title>Integrating genomic resources of turbot (Scophthalmus maximus) in depth evaluation of genetic and physical mapping variation across individuals.</title>
        <authorList>
            <person name="Martinez P."/>
        </authorList>
    </citation>
    <scope>NUCLEOTIDE SEQUENCE [LARGE SCALE GENOMIC DNA]</scope>
</reference>
<gene>
    <name evidence="13" type="ORF">SMAX5B_009790</name>
</gene>
<keyword evidence="14" id="KW-1185">Reference proteome</keyword>
<sequence length="1195" mass="135696">MWLPSSWNNWAGLNALICGILAVVETHPVRLLGWLSCLLGNLLLLSVETESVCGSSAEQVSVKMEVKKKTFFENLRLKTKLPNLKKPGKKALAKKGKKLAYRRSISVPDLRIVPGEVPSTESAFVSNGSDNNIFGISPRWSDTDSVASGSVTDGPIFTDKLNISLPEITPRIRRDRRAAALNRISAPAQILALNEKTDDSVNSGSENKVMFTQEPLYAQVNKGSKGRVQNFTFDPVPAPRSIFTNTQTSSPRPERVERERLSGEDAAAETIFSGRLAAALARAQSLGEQASPQIEKRSSSFEHRKPPSENKTPPVIKRAAPPESMFLTLDSLLESADGTSLDSACGTPNEERVGMPWATDSEELDREPGSPVLMRDFYTEEALLEEDQREEAQEEMEEMSSEPCDLFEENAQYLSENSAITGVPDAQERVLFQRYLLNINLKQGRNLAIRNKRSGTSDPYVKFKLEGKQFYKSKVVYKNLNPRWNESFSHPLRDREHDVEVRVYDKNRTADEFMGCGAISLKNLHLYKTYEMELRLDDPKSKEDDMGVIVVDVCLMFRDATIKRSPRWPVKKNKFYREPFFFCNAYYFQRYHEKNIVFSPCVPTTETGNVFQTGGGRMRPAETPRNPQRNQKWSGVLGITLVEGQDLPQDGHGDIYVRFRLCDQKYKSKNLCIQANPQWREQFDFNQFEDNQEPLQVEVYSKRGRKGEESWGMFEVDLSTLSFNERHLYTHVLNPGKGRLVFLATLRQCWGVSISDMEIAPLEKPDEKDTIVERFSLKNSHKCGGEVGFLQVKVIKANDLPPTDLNGKSNSFCVIELGNSKLQTHTVYKSVNPEWNKAFTFPIKDIHDVIEFTVFDENGEKNPTFLGKVAIPLLRVQKGQQMCLFLKKEDLGSASKGTITLVLEVIYNQVRAGIRTFQPKETKLMEENLKFSKKVLARNICRVRKISTAVLYTLQYIKSCFQWESTQRSLIAFLIFLVTVWHWELFMLPLFLLLLTGWNYFQLSVGKANSNQDLVNMSMGDEEEEDEKETGKKGLMDKIHMVQEVVLVVQNVLEEIANIGERVKNIFNWSVPFLSFMACLVLFVSTALLYYIPLRYIVLIWGVNKFTKKLRNPYTIDNNEILDFLKRVPSDVQKVQYSALRAPTSQSQPRRKSSNYWLLSLPSVCSRAAPLLHSPQAIEYVTSAMGPGAQGHCAP</sequence>
<evidence type="ECO:0000256" key="5">
    <source>
        <dbReference type="ARBA" id="ARBA00022737"/>
    </source>
</evidence>
<keyword evidence="4" id="KW-0479">Metal-binding</keyword>
<dbReference type="FunFam" id="2.60.40.150:FF:000019">
    <property type="entry name" value="Multiple C2 and transmembrane domain-containing protein 2 isoform 1"/>
    <property type="match status" value="1"/>
</dbReference>
<keyword evidence="7 11" id="KW-1133">Transmembrane helix</keyword>
<keyword evidence="3 11" id="KW-0812">Transmembrane</keyword>
<evidence type="ECO:0000256" key="11">
    <source>
        <dbReference type="SAM" id="Phobius"/>
    </source>
</evidence>
<evidence type="ECO:0000259" key="12">
    <source>
        <dbReference type="PROSITE" id="PS50004"/>
    </source>
</evidence>
<evidence type="ECO:0000256" key="3">
    <source>
        <dbReference type="ARBA" id="ARBA00022692"/>
    </source>
</evidence>
<dbReference type="FunFam" id="2.60.40.150:FF:000174">
    <property type="entry name" value="Multiple C2 domains, transmembrane 2a"/>
    <property type="match status" value="1"/>
</dbReference>
<dbReference type="SUPFAM" id="SSF49562">
    <property type="entry name" value="C2 domain (Calcium/lipid-binding domain, CaLB)"/>
    <property type="match status" value="3"/>
</dbReference>
<evidence type="ECO:0000256" key="6">
    <source>
        <dbReference type="ARBA" id="ARBA00022837"/>
    </source>
</evidence>
<dbReference type="InterPro" id="IPR013583">
    <property type="entry name" value="MCTP_C"/>
</dbReference>
<evidence type="ECO:0000256" key="9">
    <source>
        <dbReference type="SAM" id="Coils"/>
    </source>
</evidence>
<keyword evidence="5" id="KW-0677">Repeat</keyword>
<feature type="domain" description="C2" evidence="12">
    <location>
        <begin position="619"/>
        <end position="731"/>
    </location>
</feature>
<evidence type="ECO:0000313" key="13">
    <source>
        <dbReference type="EMBL" id="AWP08504.1"/>
    </source>
</evidence>
<accession>A0A2U9BW96</accession>
<feature type="region of interest" description="Disordered" evidence="10">
    <location>
        <begin position="233"/>
        <end position="266"/>
    </location>
</feature>
<feature type="domain" description="C2" evidence="12">
    <location>
        <begin position="416"/>
        <end position="534"/>
    </location>
</feature>
<keyword evidence="8 11" id="KW-0472">Membrane</keyword>
<feature type="coiled-coil region" evidence="9">
    <location>
        <begin position="375"/>
        <end position="402"/>
    </location>
</feature>
<feature type="transmembrane region" description="Helical" evidence="11">
    <location>
        <begin position="1071"/>
        <end position="1092"/>
    </location>
</feature>
<feature type="compositionally biased region" description="Basic and acidic residues" evidence="10">
    <location>
        <begin position="252"/>
        <end position="263"/>
    </location>
</feature>
<evidence type="ECO:0000256" key="1">
    <source>
        <dbReference type="ARBA" id="ARBA00004141"/>
    </source>
</evidence>
<dbReference type="Gene3D" id="2.60.40.150">
    <property type="entry name" value="C2 domain"/>
    <property type="match status" value="3"/>
</dbReference>
<dbReference type="InterPro" id="IPR035892">
    <property type="entry name" value="C2_domain_sf"/>
</dbReference>
<feature type="transmembrane region" description="Helical" evidence="11">
    <location>
        <begin position="970"/>
        <end position="995"/>
    </location>
</feature>
<dbReference type="PROSITE" id="PS50004">
    <property type="entry name" value="C2"/>
    <property type="match status" value="3"/>
</dbReference>
<evidence type="ECO:0000256" key="10">
    <source>
        <dbReference type="SAM" id="MobiDB-lite"/>
    </source>
</evidence>